<dbReference type="PANTHER" id="PTHR23192:SF13">
    <property type="entry name" value="OLFACTOMEDIN-LIKE PROTEIN 1"/>
    <property type="match status" value="1"/>
</dbReference>
<reference evidence="7" key="4">
    <citation type="submission" date="2025-09" db="UniProtKB">
        <authorList>
            <consortium name="Ensembl"/>
        </authorList>
    </citation>
    <scope>IDENTIFICATION</scope>
</reference>
<evidence type="ECO:0000256" key="4">
    <source>
        <dbReference type="SAM" id="Coils"/>
    </source>
</evidence>
<keyword evidence="8" id="KW-1185">Reference proteome</keyword>
<evidence type="ECO:0000256" key="1">
    <source>
        <dbReference type="ARBA" id="ARBA00004613"/>
    </source>
</evidence>
<organism evidence="7 8">
    <name type="scientific">Esox lucius</name>
    <name type="common">Northern pike</name>
    <dbReference type="NCBI Taxonomy" id="8010"/>
    <lineage>
        <taxon>Eukaryota</taxon>
        <taxon>Metazoa</taxon>
        <taxon>Chordata</taxon>
        <taxon>Craniata</taxon>
        <taxon>Vertebrata</taxon>
        <taxon>Euteleostomi</taxon>
        <taxon>Actinopterygii</taxon>
        <taxon>Neopterygii</taxon>
        <taxon>Teleostei</taxon>
        <taxon>Protacanthopterygii</taxon>
        <taxon>Esociformes</taxon>
        <taxon>Esocidae</taxon>
        <taxon>Esox</taxon>
    </lineage>
</organism>
<feature type="signal peptide" evidence="5">
    <location>
        <begin position="1"/>
        <end position="18"/>
    </location>
</feature>
<dbReference type="Proteomes" id="UP000265140">
    <property type="component" value="Chromosome 19"/>
</dbReference>
<comment type="subcellular location">
    <subcellularLocation>
        <location evidence="1">Secreted</location>
    </subcellularLocation>
</comment>
<dbReference type="Ensembl" id="ENSELUT00000025561.3">
    <property type="protein sequence ID" value="ENSELUP00000016253.1"/>
    <property type="gene ID" value="ENSELUG00000016079.3"/>
</dbReference>
<dbReference type="GO" id="GO:0007165">
    <property type="term" value="P:signal transduction"/>
    <property type="evidence" value="ECO:0007669"/>
    <property type="project" value="TreeGrafter"/>
</dbReference>
<accession>A0A3P8YI96</accession>
<evidence type="ECO:0000313" key="7">
    <source>
        <dbReference type="Ensembl" id="ENSELUP00000016253.1"/>
    </source>
</evidence>
<dbReference type="OrthoDB" id="8626508at2759"/>
<evidence type="ECO:0000313" key="8">
    <source>
        <dbReference type="Proteomes" id="UP000265140"/>
    </source>
</evidence>
<feature type="chain" id="PRO_5017952839" description="Olfactomedin-like domain-containing protein" evidence="5">
    <location>
        <begin position="19"/>
        <end position="392"/>
    </location>
</feature>
<proteinExistence type="predicted"/>
<reference evidence="8" key="1">
    <citation type="journal article" date="2014" name="PLoS ONE">
        <title>The genome and linkage map of the northern pike (Esox lucius): conserved synteny revealed between the salmonid sister group and the Neoteleostei.</title>
        <authorList>
            <person name="Rondeau E.B."/>
            <person name="Minkley D.R."/>
            <person name="Leong J.S."/>
            <person name="Messmer A.M."/>
            <person name="Jantzen J.R."/>
            <person name="von Schalburg K.R."/>
            <person name="Lemon C."/>
            <person name="Bird N.H."/>
            <person name="Koop B.F."/>
        </authorList>
    </citation>
    <scope>NUCLEOTIDE SEQUENCE</scope>
</reference>
<dbReference type="InParanoid" id="A0A3P8YI96"/>
<dbReference type="PROSITE" id="PS51132">
    <property type="entry name" value="OLF"/>
    <property type="match status" value="1"/>
</dbReference>
<dbReference type="Pfam" id="PF02191">
    <property type="entry name" value="OLF"/>
    <property type="match status" value="1"/>
</dbReference>
<dbReference type="CTD" id="283298"/>
<dbReference type="SMART" id="SM00284">
    <property type="entry name" value="OLF"/>
    <property type="match status" value="1"/>
</dbReference>
<dbReference type="AlphaFoldDB" id="A0A3P8YI96"/>
<gene>
    <name evidence="7" type="primary">OLFML1</name>
</gene>
<dbReference type="Bgee" id="ENSELUG00000016079">
    <property type="expression patterns" value="Expressed in camera-type eye and 5 other cell types or tissues"/>
</dbReference>
<keyword evidence="5" id="KW-0732">Signal</keyword>
<comment type="caution">
    <text evidence="3">Lacks conserved residue(s) required for the propagation of feature annotation.</text>
</comment>
<protein>
    <recommendedName>
        <fullName evidence="6">Olfactomedin-like domain-containing protein</fullName>
    </recommendedName>
</protein>
<dbReference type="GeneID" id="105018247"/>
<dbReference type="GeneTree" id="ENSGT00940000160055"/>
<keyword evidence="4" id="KW-0175">Coiled coil</keyword>
<evidence type="ECO:0000256" key="5">
    <source>
        <dbReference type="SAM" id="SignalP"/>
    </source>
</evidence>
<name>A0A3P8YI96_ESOLU</name>
<dbReference type="OMA" id="IHYHPGD"/>
<sequence>MYTWLWTLLFLSMNMGLAQRSTQEAFMLQYFERRIAQLEERLIKCEQNTLRLDQKIYDVSTEVRSQLAGVEVHRTEMKSQVDSVALRVERIERDVEYLETKIPNQPHIQVQDDLLEQQIKEAQKKKVKFTLGIDCSTTLTGVKSMKIVKKAENVYGSWLKDPTKGSVKIYVFSGNKNNTLLEFKSLKSVIEGRPAQARQIHLPFPWQGSGHTVFNGFVYYHKADTPNQILKVHLLNRTVADSMLLPGAGRLPVYALTTHTFLDLAVDELGLWVIYADPELGGNLVITKLDQSSLAVEHSWDTSCRSHNAETAFMICGTLYVVYNSRHGGRSSIDCLYDIHDTIHSQESPVMFFPKRYTNHYSIHYHPKDKLLYAWDDGFQTIYKLGVKSKQD</sequence>
<dbReference type="KEGG" id="els:105018247"/>
<reference evidence="7" key="2">
    <citation type="submission" date="2020-02" db="EMBL/GenBank/DDBJ databases">
        <title>Esox lucius (northern pike) genome, fEsoLuc1, primary haplotype.</title>
        <authorList>
            <person name="Myers G."/>
            <person name="Karagic N."/>
            <person name="Meyer A."/>
            <person name="Pippel M."/>
            <person name="Reichard M."/>
            <person name="Winkler S."/>
            <person name="Tracey A."/>
            <person name="Sims Y."/>
            <person name="Howe K."/>
            <person name="Rhie A."/>
            <person name="Formenti G."/>
            <person name="Durbin R."/>
            <person name="Fedrigo O."/>
            <person name="Jarvis E.D."/>
        </authorList>
    </citation>
    <scope>NUCLEOTIDE SEQUENCE [LARGE SCALE GENOMIC DNA]</scope>
</reference>
<dbReference type="GO" id="GO:0005615">
    <property type="term" value="C:extracellular space"/>
    <property type="evidence" value="ECO:0007669"/>
    <property type="project" value="TreeGrafter"/>
</dbReference>
<reference evidence="7" key="3">
    <citation type="submission" date="2025-08" db="UniProtKB">
        <authorList>
            <consortium name="Ensembl"/>
        </authorList>
    </citation>
    <scope>IDENTIFICATION</scope>
</reference>
<dbReference type="RefSeq" id="XP_010881830.1">
    <property type="nucleotide sequence ID" value="XM_010883528.3"/>
</dbReference>
<evidence type="ECO:0000256" key="2">
    <source>
        <dbReference type="ARBA" id="ARBA00022525"/>
    </source>
</evidence>
<keyword evidence="2" id="KW-0964">Secreted</keyword>
<dbReference type="InterPro" id="IPR050605">
    <property type="entry name" value="Olfactomedin-like_domain"/>
</dbReference>
<evidence type="ECO:0000256" key="3">
    <source>
        <dbReference type="PROSITE-ProRule" id="PRU00446"/>
    </source>
</evidence>
<dbReference type="PANTHER" id="PTHR23192">
    <property type="entry name" value="OLFACTOMEDIN-RELATED"/>
    <property type="match status" value="1"/>
</dbReference>
<evidence type="ECO:0000259" key="6">
    <source>
        <dbReference type="PROSITE" id="PS51132"/>
    </source>
</evidence>
<dbReference type="STRING" id="8010.ENSELUP00000016253"/>
<feature type="domain" description="Olfactomedin-like" evidence="6">
    <location>
        <begin position="134"/>
        <end position="389"/>
    </location>
</feature>
<feature type="coiled-coil region" evidence="4">
    <location>
        <begin position="28"/>
        <end position="55"/>
    </location>
</feature>
<dbReference type="InterPro" id="IPR003112">
    <property type="entry name" value="Olfac-like_dom"/>
</dbReference>